<comment type="caution">
    <text evidence="2">The sequence shown here is derived from an EMBL/GenBank/DDBJ whole genome shotgun (WGS) entry which is preliminary data.</text>
</comment>
<evidence type="ECO:0000256" key="1">
    <source>
        <dbReference type="SAM" id="Phobius"/>
    </source>
</evidence>
<dbReference type="Proteomes" id="UP001367508">
    <property type="component" value="Unassembled WGS sequence"/>
</dbReference>
<evidence type="ECO:0000313" key="3">
    <source>
        <dbReference type="Proteomes" id="UP001367508"/>
    </source>
</evidence>
<dbReference type="AlphaFoldDB" id="A0AAN9K8P1"/>
<keyword evidence="1" id="KW-1133">Transmembrane helix</keyword>
<accession>A0AAN9K8P1</accession>
<sequence>MWHVPSHLARFEELFIITILFIIISALALSLIISNSKYTLCLQNPPFCTSNNAMIERDRWHCRPSSWKFIVLPQSLRPYAASIIKTNNATLTQISGSKSTKSAYSTLTISDLHFHYKKGGAEADKISVYLLARLQHVQFAARINIGWSASSSTDFCSMLRLSMSPEAVPSWNLIKQICADAVHQRIIIVITFVGQSGN</sequence>
<reference evidence="2 3" key="1">
    <citation type="submission" date="2024-01" db="EMBL/GenBank/DDBJ databases">
        <title>The genomes of 5 underutilized Papilionoideae crops provide insights into root nodulation and disease resistanc.</title>
        <authorList>
            <person name="Jiang F."/>
        </authorList>
    </citation>
    <scope>NUCLEOTIDE SEQUENCE [LARGE SCALE GENOMIC DNA]</scope>
    <source>
        <strain evidence="2">LVBAO_FW01</strain>
        <tissue evidence="2">Leaves</tissue>
    </source>
</reference>
<organism evidence="2 3">
    <name type="scientific">Canavalia gladiata</name>
    <name type="common">Sword bean</name>
    <name type="synonym">Dolichos gladiatus</name>
    <dbReference type="NCBI Taxonomy" id="3824"/>
    <lineage>
        <taxon>Eukaryota</taxon>
        <taxon>Viridiplantae</taxon>
        <taxon>Streptophyta</taxon>
        <taxon>Embryophyta</taxon>
        <taxon>Tracheophyta</taxon>
        <taxon>Spermatophyta</taxon>
        <taxon>Magnoliopsida</taxon>
        <taxon>eudicotyledons</taxon>
        <taxon>Gunneridae</taxon>
        <taxon>Pentapetalae</taxon>
        <taxon>rosids</taxon>
        <taxon>fabids</taxon>
        <taxon>Fabales</taxon>
        <taxon>Fabaceae</taxon>
        <taxon>Papilionoideae</taxon>
        <taxon>50 kb inversion clade</taxon>
        <taxon>NPAAA clade</taxon>
        <taxon>indigoferoid/millettioid clade</taxon>
        <taxon>Phaseoleae</taxon>
        <taxon>Canavalia</taxon>
    </lineage>
</organism>
<keyword evidence="1" id="KW-0812">Transmembrane</keyword>
<keyword evidence="3" id="KW-1185">Reference proteome</keyword>
<proteinExistence type="predicted"/>
<feature type="transmembrane region" description="Helical" evidence="1">
    <location>
        <begin position="14"/>
        <end position="33"/>
    </location>
</feature>
<gene>
    <name evidence="2" type="ORF">VNO77_35640</name>
</gene>
<keyword evidence="1" id="KW-0472">Membrane</keyword>
<name>A0AAN9K8P1_CANGL</name>
<protein>
    <submittedName>
        <fullName evidence="2">Uncharacterized protein</fullName>
    </submittedName>
</protein>
<dbReference type="EMBL" id="JAYMYQ010000009">
    <property type="protein sequence ID" value="KAK7312076.1"/>
    <property type="molecule type" value="Genomic_DNA"/>
</dbReference>
<evidence type="ECO:0000313" key="2">
    <source>
        <dbReference type="EMBL" id="KAK7312076.1"/>
    </source>
</evidence>